<dbReference type="InParanoid" id="C0NLT4"/>
<dbReference type="HOGENOM" id="CLU_1767532_0_0_1"/>
<dbReference type="EMBL" id="GG663367">
    <property type="protein sequence ID" value="EEH07585.1"/>
    <property type="molecule type" value="Genomic_DNA"/>
</dbReference>
<sequence>MSTCRRPRLSISIERNLCLPATIHRCTQAPSFRACCPRARQLERMASWLLLGPADEAPKWLAEVALTPWQDKPTRAVAAAEEGHLRRLVYPVMHSDAHRTITVAGADRGMQVSPLSSDGDVETDAVIMHLLELALVELLDIHSLVSG</sequence>
<dbReference type="GeneID" id="69037480"/>
<dbReference type="RefSeq" id="XP_045288066.1">
    <property type="nucleotide sequence ID" value="XM_045431513.1"/>
</dbReference>
<name>C0NLT4_AJECG</name>
<gene>
    <name evidence="1" type="ORF">HCBG_04464</name>
</gene>
<protein>
    <submittedName>
        <fullName evidence="1">Uncharacterized protein</fullName>
    </submittedName>
</protein>
<proteinExistence type="predicted"/>
<evidence type="ECO:0000313" key="2">
    <source>
        <dbReference type="Proteomes" id="UP000001631"/>
    </source>
</evidence>
<dbReference type="AlphaFoldDB" id="C0NLT4"/>
<evidence type="ECO:0000313" key="1">
    <source>
        <dbReference type="EMBL" id="EEH07585.1"/>
    </source>
</evidence>
<organism evidence="1 2">
    <name type="scientific">Ajellomyces capsulatus (strain G186AR / H82 / ATCC MYA-2454 / RMSCC 2432)</name>
    <name type="common">Darling's disease fungus</name>
    <name type="synonym">Histoplasma capsulatum</name>
    <dbReference type="NCBI Taxonomy" id="447093"/>
    <lineage>
        <taxon>Eukaryota</taxon>
        <taxon>Fungi</taxon>
        <taxon>Dikarya</taxon>
        <taxon>Ascomycota</taxon>
        <taxon>Pezizomycotina</taxon>
        <taxon>Eurotiomycetes</taxon>
        <taxon>Eurotiomycetidae</taxon>
        <taxon>Onygenales</taxon>
        <taxon>Ajellomycetaceae</taxon>
        <taxon>Histoplasma</taxon>
    </lineage>
</organism>
<dbReference type="Proteomes" id="UP000001631">
    <property type="component" value="Unassembled WGS sequence"/>
</dbReference>
<reference evidence="1" key="1">
    <citation type="submission" date="2009-02" db="EMBL/GenBank/DDBJ databases">
        <title>The Genome Sequence of Ajellomyces capsulatus strain G186AR.</title>
        <authorList>
            <consortium name="The Broad Institute Genome Sequencing Platform"/>
            <person name="Champion M."/>
            <person name="Cuomo C."/>
            <person name="Ma L.-J."/>
            <person name="Henn M.R."/>
            <person name="Sil A."/>
            <person name="Goldman B."/>
            <person name="Young S.K."/>
            <person name="Kodira C.D."/>
            <person name="Zeng Q."/>
            <person name="Koehrsen M."/>
            <person name="Alvarado L."/>
            <person name="Berlin A."/>
            <person name="Borenstein D."/>
            <person name="Chen Z."/>
            <person name="Engels R."/>
            <person name="Freedman E."/>
            <person name="Gellesch M."/>
            <person name="Goldberg J."/>
            <person name="Griggs A."/>
            <person name="Gujja S."/>
            <person name="Heiman D."/>
            <person name="Hepburn T."/>
            <person name="Howarth C."/>
            <person name="Jen D."/>
            <person name="Larson L."/>
            <person name="Lewis B."/>
            <person name="Mehta T."/>
            <person name="Park D."/>
            <person name="Pearson M."/>
            <person name="Roberts A."/>
            <person name="Saif S."/>
            <person name="Shea T."/>
            <person name="Shenoy N."/>
            <person name="Sisk P."/>
            <person name="Stolte C."/>
            <person name="Sykes S."/>
            <person name="Walk T."/>
            <person name="White J."/>
            <person name="Yandava C."/>
            <person name="Klein B."/>
            <person name="McEwen J.G."/>
            <person name="Puccia R."/>
            <person name="Goldman G.H."/>
            <person name="Felipe M.S."/>
            <person name="Nino-Vega G."/>
            <person name="San-Blas G."/>
            <person name="Taylor J."/>
            <person name="Mendoza L."/>
            <person name="Galagan J."/>
            <person name="Nusbaum C."/>
            <person name="Birren B."/>
        </authorList>
    </citation>
    <scope>NUCLEOTIDE SEQUENCE</scope>
    <source>
        <strain evidence="1">G186AR</strain>
    </source>
</reference>
<keyword evidence="2" id="KW-1185">Reference proteome</keyword>
<accession>C0NLT4</accession>